<evidence type="ECO:0000256" key="4">
    <source>
        <dbReference type="ARBA" id="ARBA00023163"/>
    </source>
</evidence>
<dbReference type="PROSITE" id="PS50931">
    <property type="entry name" value="HTH_LYSR"/>
    <property type="match status" value="1"/>
</dbReference>
<dbReference type="Pfam" id="PF00126">
    <property type="entry name" value="HTH_1"/>
    <property type="match status" value="1"/>
</dbReference>
<dbReference type="PRINTS" id="PR00039">
    <property type="entry name" value="HTHLYSR"/>
</dbReference>
<gene>
    <name evidence="6" type="ORF">EV672_105136</name>
</gene>
<dbReference type="Proteomes" id="UP000294593">
    <property type="component" value="Unassembled WGS sequence"/>
</dbReference>
<keyword evidence="4" id="KW-0804">Transcription</keyword>
<dbReference type="InterPro" id="IPR036390">
    <property type="entry name" value="WH_DNA-bd_sf"/>
</dbReference>
<evidence type="ECO:0000313" key="6">
    <source>
        <dbReference type="EMBL" id="TDP82949.1"/>
    </source>
</evidence>
<dbReference type="RefSeq" id="WP_133608945.1">
    <property type="nucleotide sequence ID" value="NZ_SNXW01000005.1"/>
</dbReference>
<dbReference type="FunFam" id="1.10.10.10:FF:000001">
    <property type="entry name" value="LysR family transcriptional regulator"/>
    <property type="match status" value="1"/>
</dbReference>
<sequence length="315" mass="34740">MDLRHLKYFLAVAQELNIGRAAARLHISQPPLTRQIKALEDELGVALFIRTAKGVELTQAGEMFKEEAHNIRMLVEAGIDRVQRAGEGKLGRIDVGIFGSGIYDIIPKLLQDFRRKLPGVNVVLHTMNKSEQIEALRQRRITVAFNRMTEPEPDIGRELVVTECLYAAMPSDHPLASLKAVPLRAFAEQPFVVFPNVGRPNFVDRVVELCRQQGFEAQIAQEVGDAVTGLALVARGFGVTLIPESAAQALVVHGTTVRPLADVPKAMIDLSCLYRVTDKSPLLKAFLGVIRENREAREAREAHDAHEAATPPAII</sequence>
<dbReference type="SUPFAM" id="SSF53850">
    <property type="entry name" value="Periplasmic binding protein-like II"/>
    <property type="match status" value="1"/>
</dbReference>
<evidence type="ECO:0000313" key="7">
    <source>
        <dbReference type="Proteomes" id="UP000294593"/>
    </source>
</evidence>
<comment type="caution">
    <text evidence="6">The sequence shown here is derived from an EMBL/GenBank/DDBJ whole genome shotgun (WGS) entry which is preliminary data.</text>
</comment>
<dbReference type="GO" id="GO:0003700">
    <property type="term" value="F:DNA-binding transcription factor activity"/>
    <property type="evidence" value="ECO:0007669"/>
    <property type="project" value="InterPro"/>
</dbReference>
<keyword evidence="7" id="KW-1185">Reference proteome</keyword>
<dbReference type="GO" id="GO:0032993">
    <property type="term" value="C:protein-DNA complex"/>
    <property type="evidence" value="ECO:0007669"/>
    <property type="project" value="TreeGrafter"/>
</dbReference>
<evidence type="ECO:0000256" key="2">
    <source>
        <dbReference type="ARBA" id="ARBA00023015"/>
    </source>
</evidence>
<dbReference type="InterPro" id="IPR000847">
    <property type="entry name" value="LysR_HTH_N"/>
</dbReference>
<protein>
    <submittedName>
        <fullName evidence="6">DNA-binding transcriptional LysR family regulator</fullName>
    </submittedName>
</protein>
<dbReference type="SUPFAM" id="SSF46785">
    <property type="entry name" value="Winged helix' DNA-binding domain"/>
    <property type="match status" value="1"/>
</dbReference>
<comment type="similarity">
    <text evidence="1">Belongs to the LysR transcriptional regulatory family.</text>
</comment>
<proteinExistence type="inferred from homology"/>
<dbReference type="InterPro" id="IPR005119">
    <property type="entry name" value="LysR_subst-bd"/>
</dbReference>
<evidence type="ECO:0000259" key="5">
    <source>
        <dbReference type="PROSITE" id="PS50931"/>
    </source>
</evidence>
<dbReference type="InterPro" id="IPR036388">
    <property type="entry name" value="WH-like_DNA-bd_sf"/>
</dbReference>
<dbReference type="PANTHER" id="PTHR30346">
    <property type="entry name" value="TRANSCRIPTIONAL DUAL REGULATOR HCAR-RELATED"/>
    <property type="match status" value="1"/>
</dbReference>
<feature type="domain" description="HTH lysR-type" evidence="5">
    <location>
        <begin position="1"/>
        <end position="58"/>
    </location>
</feature>
<dbReference type="GO" id="GO:0003677">
    <property type="term" value="F:DNA binding"/>
    <property type="evidence" value="ECO:0007669"/>
    <property type="project" value="UniProtKB-KW"/>
</dbReference>
<name>A0A4R6RAB0_9BURK</name>
<organism evidence="6 7">
    <name type="scientific">Aquabacterium commune</name>
    <dbReference type="NCBI Taxonomy" id="70586"/>
    <lineage>
        <taxon>Bacteria</taxon>
        <taxon>Pseudomonadati</taxon>
        <taxon>Pseudomonadota</taxon>
        <taxon>Betaproteobacteria</taxon>
        <taxon>Burkholderiales</taxon>
        <taxon>Aquabacterium</taxon>
    </lineage>
</organism>
<reference evidence="6 7" key="1">
    <citation type="submission" date="2019-03" db="EMBL/GenBank/DDBJ databases">
        <title>Genomic Encyclopedia of Type Strains, Phase IV (KMG-IV): sequencing the most valuable type-strain genomes for metagenomic binning, comparative biology and taxonomic classification.</title>
        <authorList>
            <person name="Goeker M."/>
        </authorList>
    </citation>
    <scope>NUCLEOTIDE SEQUENCE [LARGE SCALE GENOMIC DNA]</scope>
    <source>
        <strain evidence="6 7">DSM 11901</strain>
    </source>
</reference>
<dbReference type="Pfam" id="PF03466">
    <property type="entry name" value="LysR_substrate"/>
    <property type="match status" value="1"/>
</dbReference>
<keyword evidence="3 6" id="KW-0238">DNA-binding</keyword>
<accession>A0A4R6RAB0</accession>
<dbReference type="EMBL" id="SNXW01000005">
    <property type="protein sequence ID" value="TDP82949.1"/>
    <property type="molecule type" value="Genomic_DNA"/>
</dbReference>
<keyword evidence="2" id="KW-0805">Transcription regulation</keyword>
<dbReference type="Gene3D" id="1.10.10.10">
    <property type="entry name" value="Winged helix-like DNA-binding domain superfamily/Winged helix DNA-binding domain"/>
    <property type="match status" value="1"/>
</dbReference>
<dbReference type="PANTHER" id="PTHR30346:SF0">
    <property type="entry name" value="HCA OPERON TRANSCRIPTIONAL ACTIVATOR HCAR"/>
    <property type="match status" value="1"/>
</dbReference>
<dbReference type="Gene3D" id="3.40.190.10">
    <property type="entry name" value="Periplasmic binding protein-like II"/>
    <property type="match status" value="2"/>
</dbReference>
<dbReference type="AlphaFoldDB" id="A0A4R6RAB0"/>
<dbReference type="OrthoDB" id="8807047at2"/>
<evidence type="ECO:0000256" key="3">
    <source>
        <dbReference type="ARBA" id="ARBA00023125"/>
    </source>
</evidence>
<evidence type="ECO:0000256" key="1">
    <source>
        <dbReference type="ARBA" id="ARBA00009437"/>
    </source>
</evidence>